<keyword evidence="2" id="KW-1133">Transmembrane helix</keyword>
<keyword evidence="3" id="KW-0732">Signal</keyword>
<feature type="chain" id="PRO_5037089165" description="DUF11 domain-containing protein" evidence="3">
    <location>
        <begin position="39"/>
        <end position="482"/>
    </location>
</feature>
<feature type="compositionally biased region" description="Low complexity" evidence="1">
    <location>
        <begin position="80"/>
        <end position="90"/>
    </location>
</feature>
<evidence type="ECO:0000256" key="3">
    <source>
        <dbReference type="SAM" id="SignalP"/>
    </source>
</evidence>
<feature type="signal peptide" evidence="3">
    <location>
        <begin position="1"/>
        <end position="38"/>
    </location>
</feature>
<evidence type="ECO:0000256" key="1">
    <source>
        <dbReference type="SAM" id="MobiDB-lite"/>
    </source>
</evidence>
<dbReference type="RefSeq" id="WP_190120925.1">
    <property type="nucleotide sequence ID" value="NZ_BMWG01000001.1"/>
</dbReference>
<dbReference type="Proteomes" id="UP000630936">
    <property type="component" value="Unassembled WGS sequence"/>
</dbReference>
<reference evidence="5" key="1">
    <citation type="journal article" date="2014" name="Int. J. Syst. Evol. Microbiol.">
        <title>Complete genome sequence of Corynebacterium casei LMG S-19264T (=DSM 44701T), isolated from a smear-ripened cheese.</title>
        <authorList>
            <consortium name="US DOE Joint Genome Institute (JGI-PGF)"/>
            <person name="Walter F."/>
            <person name="Albersmeier A."/>
            <person name="Kalinowski J."/>
            <person name="Ruckert C."/>
        </authorList>
    </citation>
    <scope>NUCLEOTIDE SEQUENCE</scope>
    <source>
        <strain evidence="5">JCM 4988</strain>
    </source>
</reference>
<reference evidence="5" key="2">
    <citation type="submission" date="2020-09" db="EMBL/GenBank/DDBJ databases">
        <authorList>
            <person name="Sun Q."/>
            <person name="Ohkuma M."/>
        </authorList>
    </citation>
    <scope>NUCLEOTIDE SEQUENCE</scope>
    <source>
        <strain evidence="5">JCM 4988</strain>
    </source>
</reference>
<gene>
    <name evidence="5" type="ORF">GCM10010387_02420</name>
</gene>
<feature type="compositionally biased region" description="Low complexity" evidence="1">
    <location>
        <begin position="115"/>
        <end position="149"/>
    </location>
</feature>
<feature type="compositionally biased region" description="Low complexity" evidence="1">
    <location>
        <begin position="35"/>
        <end position="65"/>
    </location>
</feature>
<dbReference type="InterPro" id="IPR001434">
    <property type="entry name" value="OmcB-like_DUF11"/>
</dbReference>
<dbReference type="GO" id="GO:0005975">
    <property type="term" value="P:carbohydrate metabolic process"/>
    <property type="evidence" value="ECO:0007669"/>
    <property type="project" value="UniProtKB-ARBA"/>
</dbReference>
<dbReference type="EMBL" id="BMWG01000001">
    <property type="protein sequence ID" value="GGZ13879.1"/>
    <property type="molecule type" value="Genomic_DNA"/>
</dbReference>
<dbReference type="Pfam" id="PF01345">
    <property type="entry name" value="DUF11"/>
    <property type="match status" value="2"/>
</dbReference>
<dbReference type="InterPro" id="IPR013783">
    <property type="entry name" value="Ig-like_fold"/>
</dbReference>
<dbReference type="PANTHER" id="PTHR34819">
    <property type="entry name" value="LARGE CYSTEINE-RICH PERIPLASMIC PROTEIN OMCB"/>
    <property type="match status" value="1"/>
</dbReference>
<dbReference type="InterPro" id="IPR047589">
    <property type="entry name" value="DUF11_rpt"/>
</dbReference>
<comment type="caution">
    <text evidence="5">The sequence shown here is derived from an EMBL/GenBank/DDBJ whole genome shotgun (WGS) entry which is preliminary data.</text>
</comment>
<sequence length="482" mass="48390">MRSVHGRSATAARRAGGVIAACCVLAAGALISAPGASASATPGADAPAAASPASASPSADGSPSSHPTPALRPVQLPVQTPARTPAGTTPGPTPDSKAAPGERADLALHTEVGPAATAQAASPEAAPGAAAPAPVTRPVEPPAATAGAARAERPVNADGVFDYRITALNHGPSQAVNVVITDELPPQLTFVSSPDGCTAQGRTITCGPLASLAVGATHTWLITVALVDDYTGDGSDITNIVAVDSQTADPYPANNTASTTGIHVPPGAGKADLSLRKTALLPDGRNSVTPGETFTYRLTVHNKGPATARNVQVTDPLPEELRFVSSPGGCAPSGGFGRTVSCPPLDRLPAGESVTYEIVVRVRENAPRYGGGDGGHGGGHRTEIDNIASVTSTTADPVPGNNRNASGTTAPDGGPLYLKHGSRPTHPPRPTDPTGPGHPHPGGRPQLPSTGRELPRWLPWSAGLTLAAGGALVVLARRSTRR</sequence>
<feature type="compositionally biased region" description="Polar residues" evidence="1">
    <location>
        <begin position="392"/>
        <end position="409"/>
    </location>
</feature>
<dbReference type="InterPro" id="IPR051172">
    <property type="entry name" value="Chlamydia_OmcB"/>
</dbReference>
<dbReference type="PANTHER" id="PTHR34819:SF3">
    <property type="entry name" value="CELL SURFACE PROTEIN"/>
    <property type="match status" value="1"/>
</dbReference>
<feature type="domain" description="DUF11" evidence="4">
    <location>
        <begin position="154"/>
        <end position="260"/>
    </location>
</feature>
<keyword evidence="6" id="KW-1185">Reference proteome</keyword>
<feature type="region of interest" description="Disordered" evidence="1">
    <location>
        <begin position="35"/>
        <end position="100"/>
    </location>
</feature>
<proteinExistence type="predicted"/>
<evidence type="ECO:0000259" key="4">
    <source>
        <dbReference type="Pfam" id="PF01345"/>
    </source>
</evidence>
<dbReference type="Gene3D" id="2.60.40.10">
    <property type="entry name" value="Immunoglobulins"/>
    <property type="match status" value="1"/>
</dbReference>
<dbReference type="AlphaFoldDB" id="A0A918UJ30"/>
<evidence type="ECO:0000256" key="2">
    <source>
        <dbReference type="SAM" id="Phobius"/>
    </source>
</evidence>
<feature type="region of interest" description="Disordered" evidence="1">
    <location>
        <begin position="392"/>
        <end position="454"/>
    </location>
</feature>
<feature type="domain" description="DUF11" evidence="4">
    <location>
        <begin position="272"/>
        <end position="405"/>
    </location>
</feature>
<feature type="region of interest" description="Disordered" evidence="1">
    <location>
        <begin position="115"/>
        <end position="151"/>
    </location>
</feature>
<keyword evidence="2" id="KW-0472">Membrane</keyword>
<evidence type="ECO:0000313" key="5">
    <source>
        <dbReference type="EMBL" id="GGZ13879.1"/>
    </source>
</evidence>
<feature type="transmembrane region" description="Helical" evidence="2">
    <location>
        <begin position="457"/>
        <end position="476"/>
    </location>
</feature>
<organism evidence="5 6">
    <name type="scientific">Streptomyces inusitatus</name>
    <dbReference type="NCBI Taxonomy" id="68221"/>
    <lineage>
        <taxon>Bacteria</taxon>
        <taxon>Bacillati</taxon>
        <taxon>Actinomycetota</taxon>
        <taxon>Actinomycetes</taxon>
        <taxon>Kitasatosporales</taxon>
        <taxon>Streptomycetaceae</taxon>
        <taxon>Streptomyces</taxon>
    </lineage>
</organism>
<keyword evidence="2" id="KW-0812">Transmembrane</keyword>
<feature type="compositionally biased region" description="Pro residues" evidence="1">
    <location>
        <begin position="425"/>
        <end position="439"/>
    </location>
</feature>
<name>A0A918UJ30_9ACTN</name>
<accession>A0A918UJ30</accession>
<evidence type="ECO:0000313" key="6">
    <source>
        <dbReference type="Proteomes" id="UP000630936"/>
    </source>
</evidence>
<dbReference type="NCBIfam" id="TIGR01451">
    <property type="entry name" value="B_ant_repeat"/>
    <property type="match status" value="2"/>
</dbReference>
<protein>
    <recommendedName>
        <fullName evidence="4">DUF11 domain-containing protein</fullName>
    </recommendedName>
</protein>